<dbReference type="EMBL" id="CAKKNE010000003">
    <property type="protein sequence ID" value="CAH0372079.1"/>
    <property type="molecule type" value="Genomic_DNA"/>
</dbReference>
<name>A0A8J2SSN6_9STRA</name>
<evidence type="ECO:0000256" key="5">
    <source>
        <dbReference type="ARBA" id="ARBA00022531"/>
    </source>
</evidence>
<dbReference type="InterPro" id="IPR022796">
    <property type="entry name" value="Chloroa_b-bind"/>
</dbReference>
<evidence type="ECO:0000256" key="7">
    <source>
        <dbReference type="PIRSR" id="PIRSR601344-1"/>
    </source>
</evidence>
<evidence type="ECO:0000256" key="8">
    <source>
        <dbReference type="SAM" id="Phobius"/>
    </source>
</evidence>
<dbReference type="InterPro" id="IPR001344">
    <property type="entry name" value="Chloro_AB-bd_pln"/>
</dbReference>
<dbReference type="Proteomes" id="UP000789595">
    <property type="component" value="Unassembled WGS sequence"/>
</dbReference>
<feature type="binding site" evidence="7">
    <location>
        <position position="277"/>
    </location>
    <ligand>
        <name>chlorophyll a</name>
        <dbReference type="ChEBI" id="CHEBI:58416"/>
        <label>1</label>
    </ligand>
</feature>
<accession>A0A8J2SSN6</accession>
<comment type="subcellular location">
    <subcellularLocation>
        <location evidence="2">Plastid</location>
        <location evidence="2">Chloroplast</location>
    </subcellularLocation>
</comment>
<evidence type="ECO:0000313" key="10">
    <source>
        <dbReference type="Proteomes" id="UP000789595"/>
    </source>
</evidence>
<dbReference type="GO" id="GO:0016020">
    <property type="term" value="C:membrane"/>
    <property type="evidence" value="ECO:0007669"/>
    <property type="project" value="InterPro"/>
</dbReference>
<keyword evidence="8" id="KW-0472">Membrane</keyword>
<keyword evidence="6" id="KW-0934">Plastid</keyword>
<keyword evidence="5" id="KW-0602">Photosynthesis</keyword>
<dbReference type="GO" id="GO:0009765">
    <property type="term" value="P:photosynthesis, light harvesting"/>
    <property type="evidence" value="ECO:0007669"/>
    <property type="project" value="InterPro"/>
</dbReference>
<evidence type="ECO:0000256" key="3">
    <source>
        <dbReference type="ARBA" id="ARBA00005933"/>
    </source>
</evidence>
<dbReference type="GO" id="GO:0009507">
    <property type="term" value="C:chloroplast"/>
    <property type="evidence" value="ECO:0007669"/>
    <property type="project" value="UniProtKB-SubCell"/>
</dbReference>
<keyword evidence="4" id="KW-0150">Chloroplast</keyword>
<dbReference type="Gene3D" id="1.10.3460.10">
    <property type="entry name" value="Chlorophyll a/b binding protein domain"/>
    <property type="match status" value="1"/>
</dbReference>
<feature type="binding site" evidence="7">
    <location>
        <position position="275"/>
    </location>
    <ligand>
        <name>chlorophyll a</name>
        <dbReference type="ChEBI" id="CHEBI:58416"/>
        <label>1</label>
    </ligand>
</feature>
<dbReference type="GO" id="GO:0016168">
    <property type="term" value="F:chlorophyll binding"/>
    <property type="evidence" value="ECO:0007669"/>
    <property type="project" value="UniProtKB-KW"/>
</dbReference>
<keyword evidence="10" id="KW-1185">Reference proteome</keyword>
<evidence type="ECO:0000256" key="4">
    <source>
        <dbReference type="ARBA" id="ARBA00022528"/>
    </source>
</evidence>
<feature type="binding site" evidence="7">
    <location>
        <position position="162"/>
    </location>
    <ligand>
        <name>chlorophyll a</name>
        <dbReference type="ChEBI" id="CHEBI:58416"/>
        <label>1</label>
    </ligand>
</feature>
<comment type="function">
    <text evidence="1">The light-harvesting complex (LHC) functions as a light receptor, it captures and delivers excitation energy to photosystems with which it is closely associated. Energy is transferred from the carotenoid and chlorophyll C (or B) to chlorophyll A and the photosynthetic reaction centers where it is used to synthesize ATP and reducing power.</text>
</comment>
<keyword evidence="7" id="KW-0157">Chromophore</keyword>
<evidence type="ECO:0000256" key="6">
    <source>
        <dbReference type="ARBA" id="ARBA00022640"/>
    </source>
</evidence>
<dbReference type="OrthoDB" id="10411869at2759"/>
<feature type="binding site" evidence="7">
    <location>
        <position position="165"/>
    </location>
    <ligand>
        <name>chlorophyll a</name>
        <dbReference type="ChEBI" id="CHEBI:58416"/>
        <label>1</label>
    </ligand>
</feature>
<sequence>MPATSCENRLLSRSAAGEYSCPPGMSSARRGGAVARPAELCEARKLQAAALAAARLVVVSHGFRRGTAPTVGATDRHTCLTLTTRARRSHRESMAKLALCLALAPVAAGFVAPSAAPAGTALAADRAIIGDDGIQAPVGYFDPLKLAEKVNDKTLLWFRAAEIKHCRVAMAAFAGCVVTGLGVHWPGAIDMSGTTFESLGQGGLLEAWDKMPFDGKQAIVAAIGGIESVFEAQKPHYVMGGTPGKVRLTGTTKGALEDKYDAATLKKKRDMELANGRLAMLGMAGFVSARLTEGSVPALTKLGFAADYSGNLPYAPF</sequence>
<feature type="binding site" evidence="7">
    <location>
        <position position="272"/>
    </location>
    <ligand>
        <name>chlorophyll a</name>
        <dbReference type="ChEBI" id="CHEBI:58416"/>
        <label>1</label>
    </ligand>
</feature>
<dbReference type="Pfam" id="PF00504">
    <property type="entry name" value="Chloroa_b-bind"/>
    <property type="match status" value="1"/>
</dbReference>
<keyword evidence="8" id="KW-0812">Transmembrane</keyword>
<evidence type="ECO:0000256" key="2">
    <source>
        <dbReference type="ARBA" id="ARBA00004229"/>
    </source>
</evidence>
<organism evidence="9 10">
    <name type="scientific">Pelagomonas calceolata</name>
    <dbReference type="NCBI Taxonomy" id="35677"/>
    <lineage>
        <taxon>Eukaryota</taxon>
        <taxon>Sar</taxon>
        <taxon>Stramenopiles</taxon>
        <taxon>Ochrophyta</taxon>
        <taxon>Pelagophyceae</taxon>
        <taxon>Pelagomonadales</taxon>
        <taxon>Pelagomonadaceae</taxon>
        <taxon>Pelagomonas</taxon>
    </lineage>
</organism>
<reference evidence="9" key="1">
    <citation type="submission" date="2021-11" db="EMBL/GenBank/DDBJ databases">
        <authorList>
            <consortium name="Genoscope - CEA"/>
            <person name="William W."/>
        </authorList>
    </citation>
    <scope>NUCLEOTIDE SEQUENCE</scope>
</reference>
<evidence type="ECO:0000313" key="9">
    <source>
        <dbReference type="EMBL" id="CAH0372079.1"/>
    </source>
</evidence>
<keyword evidence="8" id="KW-1133">Transmembrane helix</keyword>
<dbReference type="SUPFAM" id="SSF103511">
    <property type="entry name" value="Chlorophyll a-b binding protein"/>
    <property type="match status" value="1"/>
</dbReference>
<feature type="binding site" description="axial binding residue" evidence="7">
    <location>
        <position position="167"/>
    </location>
    <ligand>
        <name>chlorophyll b</name>
        <dbReference type="ChEBI" id="CHEBI:61721"/>
        <label>1</label>
    </ligand>
    <ligandPart>
        <name>Mg</name>
        <dbReference type="ChEBI" id="CHEBI:25107"/>
    </ligandPart>
</feature>
<dbReference type="AlphaFoldDB" id="A0A8J2SSN6"/>
<protein>
    <submittedName>
        <fullName evidence="9">Uncharacterized protein</fullName>
    </submittedName>
</protein>
<keyword evidence="7" id="KW-0148">Chlorophyll</keyword>
<proteinExistence type="inferred from homology"/>
<comment type="similarity">
    <text evidence="3">Belongs to the fucoxanthin chlorophyll protein family.</text>
</comment>
<gene>
    <name evidence="9" type="ORF">PECAL_3P20540</name>
</gene>
<dbReference type="PANTHER" id="PTHR21649">
    <property type="entry name" value="CHLOROPHYLL A/B BINDING PROTEIN"/>
    <property type="match status" value="1"/>
</dbReference>
<feature type="transmembrane region" description="Helical" evidence="8">
    <location>
        <begin position="97"/>
        <end position="116"/>
    </location>
</feature>
<evidence type="ECO:0000256" key="1">
    <source>
        <dbReference type="ARBA" id="ARBA00004022"/>
    </source>
</evidence>
<comment type="caution">
    <text evidence="9">The sequence shown here is derived from an EMBL/GenBank/DDBJ whole genome shotgun (WGS) entry which is preliminary data.</text>
</comment>